<dbReference type="PROSITE" id="PS51257">
    <property type="entry name" value="PROKAR_LIPOPROTEIN"/>
    <property type="match status" value="1"/>
</dbReference>
<dbReference type="OrthoDB" id="1951382at2"/>
<dbReference type="Proteomes" id="UP000184536">
    <property type="component" value="Unassembled WGS sequence"/>
</dbReference>
<feature type="signal peptide" evidence="1">
    <location>
        <begin position="1"/>
        <end position="22"/>
    </location>
</feature>
<organism evidence="2 3">
    <name type="scientific">Geosporobacter subterraneus DSM 17957</name>
    <dbReference type="NCBI Taxonomy" id="1121919"/>
    <lineage>
        <taxon>Bacteria</taxon>
        <taxon>Bacillati</taxon>
        <taxon>Bacillota</taxon>
        <taxon>Clostridia</taxon>
        <taxon>Peptostreptococcales</taxon>
        <taxon>Thermotaleaceae</taxon>
        <taxon>Geosporobacter</taxon>
    </lineage>
</organism>
<sequence>MGVKRLFFLCFVLLLTAFLVSCSEQKTLSPDQVAMINGHVITVKAVETQFKFLQLEKQLYEYNRFRNNIYPKLELLGIRPSLVDDIILLIQQGKLNEARAAVQNLAVAEEKNTLKYFVLKEIDNYENLLKKQTLLYAYQQALTKAVIAEELEARDLNPSSKEVEGAYLAYQAQIREDIESNIFYQYYYRYAKIREMELFGLETEEAYKSHVYDKIKQQLGEEKLKKVIGTYHFQEYIEKKLKEAEIVFNEQFDQYKNDTPLP</sequence>
<feature type="chain" id="PRO_5039082536" description="SurA N-terminal domain-containing protein" evidence="1">
    <location>
        <begin position="23"/>
        <end position="262"/>
    </location>
</feature>
<keyword evidence="1" id="KW-0732">Signal</keyword>
<dbReference type="RefSeq" id="WP_110941184.1">
    <property type="nucleotide sequence ID" value="NZ_FQZV01000024.1"/>
</dbReference>
<dbReference type="AlphaFoldDB" id="A0A1M6J4Z0"/>
<gene>
    <name evidence="2" type="ORF">SAMN02745975_02041</name>
</gene>
<name>A0A1M6J4Z0_9FIRM</name>
<reference evidence="3" key="1">
    <citation type="submission" date="2016-11" db="EMBL/GenBank/DDBJ databases">
        <authorList>
            <person name="Varghese N."/>
            <person name="Submissions S."/>
        </authorList>
    </citation>
    <scope>NUCLEOTIDE SEQUENCE [LARGE SCALE GENOMIC DNA]</scope>
    <source>
        <strain evidence="3">DSM 17957</strain>
    </source>
</reference>
<keyword evidence="3" id="KW-1185">Reference proteome</keyword>
<proteinExistence type="predicted"/>
<evidence type="ECO:0000256" key="1">
    <source>
        <dbReference type="SAM" id="SignalP"/>
    </source>
</evidence>
<protein>
    <recommendedName>
        <fullName evidence="4">SurA N-terminal domain-containing protein</fullName>
    </recommendedName>
</protein>
<accession>A0A1M6J4Z0</accession>
<evidence type="ECO:0008006" key="4">
    <source>
        <dbReference type="Google" id="ProtNLM"/>
    </source>
</evidence>
<evidence type="ECO:0000313" key="3">
    <source>
        <dbReference type="Proteomes" id="UP000184536"/>
    </source>
</evidence>
<dbReference type="EMBL" id="FQZV01000024">
    <property type="protein sequence ID" value="SHJ41766.1"/>
    <property type="molecule type" value="Genomic_DNA"/>
</dbReference>
<evidence type="ECO:0000313" key="2">
    <source>
        <dbReference type="EMBL" id="SHJ41766.1"/>
    </source>
</evidence>